<feature type="chain" id="PRO_5044283958" evidence="13">
    <location>
        <begin position="26"/>
        <end position="959"/>
    </location>
</feature>
<accession>A0AB32UMN4</accession>
<dbReference type="PRINTS" id="PR00019">
    <property type="entry name" value="LEURICHRPT"/>
</dbReference>
<evidence type="ECO:0000256" key="2">
    <source>
        <dbReference type="ARBA" id="ARBA00009592"/>
    </source>
</evidence>
<dbReference type="Pfam" id="PF23598">
    <property type="entry name" value="LRR_14"/>
    <property type="match status" value="1"/>
</dbReference>
<evidence type="ECO:0000256" key="11">
    <source>
        <dbReference type="ARBA" id="ARBA00023180"/>
    </source>
</evidence>
<keyword evidence="5 12" id="KW-0812">Transmembrane</keyword>
<name>A0AB32UMN4_THECC</name>
<reference evidence="17" key="2">
    <citation type="submission" date="2025-08" db="UniProtKB">
        <authorList>
            <consortium name="RefSeq"/>
        </authorList>
    </citation>
    <scope>IDENTIFICATION</scope>
</reference>
<keyword evidence="8 12" id="KW-1133">Transmembrane helix</keyword>
<evidence type="ECO:0000256" key="6">
    <source>
        <dbReference type="ARBA" id="ARBA00022729"/>
    </source>
</evidence>
<evidence type="ECO:0000313" key="17">
    <source>
        <dbReference type="RefSeq" id="XP_007011117.2"/>
    </source>
</evidence>
<evidence type="ECO:0000256" key="4">
    <source>
        <dbReference type="ARBA" id="ARBA00022614"/>
    </source>
</evidence>
<dbReference type="Pfam" id="PF00560">
    <property type="entry name" value="LRR_1"/>
    <property type="match status" value="4"/>
</dbReference>
<evidence type="ECO:0000256" key="5">
    <source>
        <dbReference type="ARBA" id="ARBA00022692"/>
    </source>
</evidence>
<evidence type="ECO:0000256" key="12">
    <source>
        <dbReference type="SAM" id="Phobius"/>
    </source>
</evidence>
<dbReference type="InterPro" id="IPR013210">
    <property type="entry name" value="LRR_N_plant-typ"/>
</dbReference>
<dbReference type="PANTHER" id="PTHR48061:SF46">
    <property type="entry name" value="LEUCINE-RICH REPEAT-CONTAINING N-TERMINAL PLANT-TYPE DOMAIN-CONTAINING PROTEIN"/>
    <property type="match status" value="1"/>
</dbReference>
<dbReference type="SMART" id="SM00369">
    <property type="entry name" value="LRR_TYP"/>
    <property type="match status" value="11"/>
</dbReference>
<dbReference type="SUPFAM" id="SSF52047">
    <property type="entry name" value="RNI-like"/>
    <property type="match status" value="1"/>
</dbReference>
<dbReference type="Proteomes" id="UP000694886">
    <property type="component" value="Chromosome 10"/>
</dbReference>
<evidence type="ECO:0000256" key="13">
    <source>
        <dbReference type="SAM" id="SignalP"/>
    </source>
</evidence>
<dbReference type="InterPro" id="IPR046956">
    <property type="entry name" value="RLP23-like"/>
</dbReference>
<keyword evidence="11" id="KW-0325">Glycoprotein</keyword>
<dbReference type="KEGG" id="tcc:18587329"/>
<dbReference type="InterPro" id="IPR003591">
    <property type="entry name" value="Leu-rich_rpt_typical-subtyp"/>
</dbReference>
<dbReference type="GO" id="GO:0005886">
    <property type="term" value="C:plasma membrane"/>
    <property type="evidence" value="ECO:0007669"/>
    <property type="project" value="UniProtKB-SubCell"/>
</dbReference>
<gene>
    <name evidence="17" type="primary">LOC18587329</name>
</gene>
<keyword evidence="10" id="KW-0675">Receptor</keyword>
<dbReference type="SUPFAM" id="SSF52058">
    <property type="entry name" value="L domain-like"/>
    <property type="match status" value="2"/>
</dbReference>
<dbReference type="InterPro" id="IPR001611">
    <property type="entry name" value="Leu-rich_rpt"/>
</dbReference>
<evidence type="ECO:0000256" key="9">
    <source>
        <dbReference type="ARBA" id="ARBA00023136"/>
    </source>
</evidence>
<feature type="domain" description="Leucine-rich repeat-containing N-terminal plant-type" evidence="14">
    <location>
        <begin position="35"/>
        <end position="86"/>
    </location>
</feature>
<keyword evidence="9 12" id="KW-0472">Membrane</keyword>
<keyword evidence="4" id="KW-0433">Leucine-rich repeat</keyword>
<dbReference type="Gramene" id="Tc10v2_t012850.1">
    <property type="protein sequence ID" value="Tc10v2_p012850.1"/>
    <property type="gene ID" value="Tc10v2_g012850"/>
</dbReference>
<evidence type="ECO:0000259" key="15">
    <source>
        <dbReference type="Pfam" id="PF23598"/>
    </source>
</evidence>
<protein>
    <submittedName>
        <fullName evidence="17">Receptor-like protein 12</fullName>
    </submittedName>
</protein>
<dbReference type="InterPro" id="IPR032675">
    <property type="entry name" value="LRR_dom_sf"/>
</dbReference>
<evidence type="ECO:0000256" key="3">
    <source>
        <dbReference type="ARBA" id="ARBA00022475"/>
    </source>
</evidence>
<dbReference type="Pfam" id="PF13855">
    <property type="entry name" value="LRR_8"/>
    <property type="match status" value="2"/>
</dbReference>
<dbReference type="Pfam" id="PF08263">
    <property type="entry name" value="LRRNT_2"/>
    <property type="match status" value="1"/>
</dbReference>
<feature type="transmembrane region" description="Helical" evidence="12">
    <location>
        <begin position="933"/>
        <end position="956"/>
    </location>
</feature>
<dbReference type="FunFam" id="3.80.10.10:FF:000095">
    <property type="entry name" value="LRR receptor-like serine/threonine-protein kinase GSO1"/>
    <property type="match status" value="1"/>
</dbReference>
<keyword evidence="7" id="KW-0677">Repeat</keyword>
<evidence type="ECO:0000259" key="14">
    <source>
        <dbReference type="Pfam" id="PF08263"/>
    </source>
</evidence>
<dbReference type="PANTHER" id="PTHR48061">
    <property type="entry name" value="LEUCINE-RICH REPEAT RECEPTOR PROTEIN KINASE EMS1-LIKE-RELATED"/>
    <property type="match status" value="1"/>
</dbReference>
<feature type="signal peptide" evidence="13">
    <location>
        <begin position="1"/>
        <end position="25"/>
    </location>
</feature>
<dbReference type="InterPro" id="IPR055414">
    <property type="entry name" value="LRR_R13L4/SHOC2-like"/>
</dbReference>
<dbReference type="SMART" id="SM00365">
    <property type="entry name" value="LRR_SD22"/>
    <property type="match status" value="8"/>
</dbReference>
<sequence>MAWFAWLYQMLCILLFSLKLQAILSASLPSSTHIDEGAALLQFKSTFSLNNMSSSGCGLVGIKSYPKTNSWKNGTDCCSWDGVTCDSATGYVIGLDLSCSWLLGSITSNSSLFLLRNLQMLNLAHNDFKASTVSSEFGNFASLMHLNLSSSSFSGNVPSSTSHLSSLVSLDLSNNFFQMTIEEPTFRKLVQNLTEIREIFLDQIIFGSFELGSLMNVSSSLTSLSLNYCELQGKFPEYVFHLPNLRLLSLHRNPELIGYIPKSNWTGPSEFLSLWDTSFSGELPDSIGNLESLKHLNFALCNFSGRVPRSLGNLSKLIHLDFAANSFSGHIPSSLINLTDLTFLRLSTNQLVGSIPNMAALFHRILYIDLSYNSLNGTLPSWLFSLSSLQYLYLHNNQLIGRIHEFQQTSLIEVDMRNNKFQGSIPSSISRLVNLTELDLSSNNLSGNLELDMFSELKNLLFLDLSHNSLSLSFNNNDSPILPVSLEFLFLSSCKVDEFPKFLKVLTNLQQLDLSHNGIQGHLPKWAWDMGKDSLSYLNLSHNLLTSLEEIPWRHIEVMDFRSNLIEGNLPVFPLSTVFFSISNNNLNGQISSQICNVSFLEVLDLSHNNLSGTIPECLGSFNASLSVLNLKMNNFSGTIPSRFAEDCGLKNININSNRLEGTLPRSMVNCRNIEVLDLGNNMMNDTFPHWLGNLSELQVLVLRSNKLHGSIRGCETENCFSNLRILDLSNNDFSGSLPSKYVENLKSMTKIGEGQSPYLEFVSDIGNQYGYSYDYSVSVVMKGHDRELVKILKIFKSIDLSNNKFRGEVPISIGKLVSLKGQNLSHNSFSGHIPWTMGNLNALEWLDLSSNKLVGKIPKQLVDLTSLSSLNLSDNQLVGPIPQGKQFNTFENGSFEGNLGLCGFPLSKDCKEDEVGQPVPSSVDDSESENGFSWMVVLLGYGCGFLFGAMGHLVIRRG</sequence>
<dbReference type="AlphaFoldDB" id="A0AB32UMN4"/>
<comment type="subcellular location">
    <subcellularLocation>
        <location evidence="1">Cell membrane</location>
        <topology evidence="1">Single-pass type I membrane protein</topology>
    </subcellularLocation>
</comment>
<evidence type="ECO:0000256" key="8">
    <source>
        <dbReference type="ARBA" id="ARBA00022989"/>
    </source>
</evidence>
<evidence type="ECO:0000256" key="10">
    <source>
        <dbReference type="ARBA" id="ARBA00023170"/>
    </source>
</evidence>
<dbReference type="FunFam" id="3.80.10.10:FF:000041">
    <property type="entry name" value="LRR receptor-like serine/threonine-protein kinase ERECTA"/>
    <property type="match status" value="1"/>
</dbReference>
<comment type="similarity">
    <text evidence="2">Belongs to the RLP family.</text>
</comment>
<dbReference type="RefSeq" id="XP_007011117.2">
    <property type="nucleotide sequence ID" value="XM_007011055.2"/>
</dbReference>
<dbReference type="Gene3D" id="3.80.10.10">
    <property type="entry name" value="Ribonuclease Inhibitor"/>
    <property type="match status" value="4"/>
</dbReference>
<organism evidence="16 17">
    <name type="scientific">Theobroma cacao</name>
    <name type="common">Cacao</name>
    <name type="synonym">Cocoa</name>
    <dbReference type="NCBI Taxonomy" id="3641"/>
    <lineage>
        <taxon>Eukaryota</taxon>
        <taxon>Viridiplantae</taxon>
        <taxon>Streptophyta</taxon>
        <taxon>Embryophyta</taxon>
        <taxon>Tracheophyta</taxon>
        <taxon>Spermatophyta</taxon>
        <taxon>Magnoliopsida</taxon>
        <taxon>eudicotyledons</taxon>
        <taxon>Gunneridae</taxon>
        <taxon>Pentapetalae</taxon>
        <taxon>rosids</taxon>
        <taxon>malvids</taxon>
        <taxon>Malvales</taxon>
        <taxon>Malvaceae</taxon>
        <taxon>Byttnerioideae</taxon>
        <taxon>Theobroma</taxon>
    </lineage>
</organism>
<dbReference type="PROSITE" id="PS51450">
    <property type="entry name" value="LRR"/>
    <property type="match status" value="1"/>
</dbReference>
<feature type="domain" description="Disease resistance R13L4/SHOC-2-like LRR" evidence="15">
    <location>
        <begin position="271"/>
        <end position="469"/>
    </location>
</feature>
<reference evidence="16" key="1">
    <citation type="journal article" date="1997" name="Nucleic Acids Res.">
        <title>tRNAscan-SE: a program for improved detection of transfer RNA genes in genomic sequence.</title>
        <authorList>
            <person name="Lowe T.M."/>
            <person name="Eddy S.R."/>
        </authorList>
    </citation>
    <scope>NUCLEOTIDE SEQUENCE [LARGE SCALE GENOMIC DNA]</scope>
    <source>
        <strain evidence="16">r\B97-61/B2</strain>
    </source>
</reference>
<evidence type="ECO:0000256" key="7">
    <source>
        <dbReference type="ARBA" id="ARBA00022737"/>
    </source>
</evidence>
<evidence type="ECO:0000256" key="1">
    <source>
        <dbReference type="ARBA" id="ARBA00004251"/>
    </source>
</evidence>
<keyword evidence="6 13" id="KW-0732">Signal</keyword>
<keyword evidence="3" id="KW-1003">Cell membrane</keyword>
<dbReference type="GeneID" id="18587329"/>
<dbReference type="FunFam" id="3.80.10.10:FF:000111">
    <property type="entry name" value="LRR receptor-like serine/threonine-protein kinase ERECTA"/>
    <property type="match status" value="1"/>
</dbReference>
<proteinExistence type="inferred from homology"/>
<evidence type="ECO:0000313" key="16">
    <source>
        <dbReference type="Proteomes" id="UP000694886"/>
    </source>
</evidence>